<dbReference type="GO" id="GO:0046872">
    <property type="term" value="F:metal ion binding"/>
    <property type="evidence" value="ECO:0007669"/>
    <property type="project" value="UniProtKB-KW"/>
</dbReference>
<comment type="similarity">
    <text evidence="1">Belongs to the sulfatase family.</text>
</comment>
<dbReference type="Proteomes" id="UP001304300">
    <property type="component" value="Chromosome"/>
</dbReference>
<protein>
    <submittedName>
        <fullName evidence="5">Sulfatase-like hydrolase/transferase</fullName>
    </submittedName>
</protein>
<evidence type="ECO:0000256" key="1">
    <source>
        <dbReference type="ARBA" id="ARBA00008779"/>
    </source>
</evidence>
<gene>
    <name evidence="5" type="ORF">RZN69_02485</name>
</gene>
<dbReference type="AlphaFoldDB" id="A0AAQ3QWJ8"/>
<keyword evidence="2" id="KW-0479">Metal-binding</keyword>
<keyword evidence="3 5" id="KW-0378">Hydrolase</keyword>
<proteinExistence type="inferred from homology"/>
<dbReference type="Pfam" id="PF00884">
    <property type="entry name" value="Sulfatase"/>
    <property type="match status" value="1"/>
</dbReference>
<dbReference type="PANTHER" id="PTHR45953">
    <property type="entry name" value="IDURONATE 2-SULFATASE"/>
    <property type="match status" value="1"/>
</dbReference>
<dbReference type="GO" id="GO:0008484">
    <property type="term" value="F:sulfuric ester hydrolase activity"/>
    <property type="evidence" value="ECO:0007669"/>
    <property type="project" value="TreeGrafter"/>
</dbReference>
<dbReference type="SUPFAM" id="SSF53649">
    <property type="entry name" value="Alkaline phosphatase-like"/>
    <property type="match status" value="1"/>
</dbReference>
<evidence type="ECO:0000259" key="4">
    <source>
        <dbReference type="Pfam" id="PF00884"/>
    </source>
</evidence>
<evidence type="ECO:0000313" key="5">
    <source>
        <dbReference type="EMBL" id="WOO41940.1"/>
    </source>
</evidence>
<dbReference type="InterPro" id="IPR000917">
    <property type="entry name" value="Sulfatase_N"/>
</dbReference>
<evidence type="ECO:0000256" key="2">
    <source>
        <dbReference type="ARBA" id="ARBA00022723"/>
    </source>
</evidence>
<dbReference type="PROSITE" id="PS00523">
    <property type="entry name" value="SULFATASE_1"/>
    <property type="match status" value="1"/>
</dbReference>
<dbReference type="InterPro" id="IPR024607">
    <property type="entry name" value="Sulfatase_CS"/>
</dbReference>
<evidence type="ECO:0000313" key="6">
    <source>
        <dbReference type="Proteomes" id="UP001304300"/>
    </source>
</evidence>
<dbReference type="Gene3D" id="3.40.720.10">
    <property type="entry name" value="Alkaline Phosphatase, subunit A"/>
    <property type="match status" value="1"/>
</dbReference>
<evidence type="ECO:0000256" key="3">
    <source>
        <dbReference type="ARBA" id="ARBA00022801"/>
    </source>
</evidence>
<sequence>MPKNILLITSDQQHWDTLGAIGSPVKTPNLDKLASRGMIFDRAYCPNPTCTPTRASIITGQYPSQHGAWSLGTKLDERIPTVGQSFHDAGFATGLIGKAHFQPLKSTAEFPSLEAYPTLQDLQFWREFNQPFYGFHHVELARNHADEAHVGQHYAIWMEEKGCKNWRDYYIKPTGHTDGLKHVWPIPEEYHYNTWIAERSLAFMDEQRNGDQPFFLWSSFFDPHPPYLVPEPWASMYDPADIDVPEITPGEHDQNPPHFGMTQEEKPDFGPWREDGQGIHGYHSHLVSREDMAKNIAVYYGMISMMDHYIGKILDGLEERGLADDTLIVFTTDHGHFFGQHGLVAKGAFHYEDLIRVPFIAASAGEIPTGGHTKSLQSLVDLPTTFLAAAGIDAPRTMVGENQWPSWTGEVETVRDHVIVENRHQPTTIHVKTYVTDRYKITVYYNKDYGELFDLQEDPNELLNLWDSEAHQPLKNRLIKEFLFAEMGKEPMAMPRISGA</sequence>
<dbReference type="RefSeq" id="WP_317834424.1">
    <property type="nucleotide sequence ID" value="NZ_CP136920.1"/>
</dbReference>
<dbReference type="KEGG" id="puo:RZN69_02485"/>
<dbReference type="EMBL" id="CP136920">
    <property type="protein sequence ID" value="WOO41940.1"/>
    <property type="molecule type" value="Genomic_DNA"/>
</dbReference>
<dbReference type="GO" id="GO:0005737">
    <property type="term" value="C:cytoplasm"/>
    <property type="evidence" value="ECO:0007669"/>
    <property type="project" value="TreeGrafter"/>
</dbReference>
<reference evidence="5 6" key="1">
    <citation type="submission" date="2023-10" db="EMBL/GenBank/DDBJ databases">
        <title>Rubellicoccus peritrichatus gen. nov., sp. nov., isolated from an algae of coral reef tank.</title>
        <authorList>
            <person name="Luo J."/>
        </authorList>
    </citation>
    <scope>NUCLEOTIDE SEQUENCE [LARGE SCALE GENOMIC DNA]</scope>
    <source>
        <strain evidence="5 6">CR14</strain>
    </source>
</reference>
<dbReference type="PANTHER" id="PTHR45953:SF1">
    <property type="entry name" value="IDURONATE 2-SULFATASE"/>
    <property type="match status" value="1"/>
</dbReference>
<keyword evidence="6" id="KW-1185">Reference proteome</keyword>
<feature type="domain" description="Sulfatase N-terminal" evidence="4">
    <location>
        <begin position="3"/>
        <end position="392"/>
    </location>
</feature>
<organism evidence="5 6">
    <name type="scientific">Rubellicoccus peritrichatus</name>
    <dbReference type="NCBI Taxonomy" id="3080537"/>
    <lineage>
        <taxon>Bacteria</taxon>
        <taxon>Pseudomonadati</taxon>
        <taxon>Verrucomicrobiota</taxon>
        <taxon>Opitutia</taxon>
        <taxon>Puniceicoccales</taxon>
        <taxon>Cerasicoccaceae</taxon>
        <taxon>Rubellicoccus</taxon>
    </lineage>
</organism>
<name>A0AAQ3QWJ8_9BACT</name>
<dbReference type="InterPro" id="IPR017850">
    <property type="entry name" value="Alkaline_phosphatase_core_sf"/>
</dbReference>
<accession>A0AAQ3QWJ8</accession>